<dbReference type="GO" id="GO:0003755">
    <property type="term" value="F:peptidyl-prolyl cis-trans isomerase activity"/>
    <property type="evidence" value="ECO:0007669"/>
    <property type="project" value="UniProtKB-UniRule"/>
</dbReference>
<accession>A0A2K8KZS7</accession>
<keyword evidence="13" id="KW-1185">Reference proteome</keyword>
<dbReference type="SUPFAM" id="SSF54534">
    <property type="entry name" value="FKBP-like"/>
    <property type="match status" value="1"/>
</dbReference>
<dbReference type="GO" id="GO:0042026">
    <property type="term" value="P:protein refolding"/>
    <property type="evidence" value="ECO:0007669"/>
    <property type="project" value="UniProtKB-ARBA"/>
</dbReference>
<organism evidence="12 13">
    <name type="scientific">Mariprofundus aestuarium</name>
    <dbReference type="NCBI Taxonomy" id="1921086"/>
    <lineage>
        <taxon>Bacteria</taxon>
        <taxon>Pseudomonadati</taxon>
        <taxon>Pseudomonadota</taxon>
        <taxon>Candidatius Mariprofundia</taxon>
        <taxon>Mariprofundales</taxon>
        <taxon>Mariprofundaceae</taxon>
        <taxon>Mariprofundus</taxon>
    </lineage>
</organism>
<dbReference type="Gene3D" id="3.10.50.40">
    <property type="match status" value="1"/>
</dbReference>
<evidence type="ECO:0000256" key="2">
    <source>
        <dbReference type="ARBA" id="ARBA00004496"/>
    </source>
</evidence>
<dbReference type="GO" id="GO:0005737">
    <property type="term" value="C:cytoplasm"/>
    <property type="evidence" value="ECO:0007669"/>
    <property type="project" value="UniProtKB-SubCell"/>
</dbReference>
<dbReference type="AlphaFoldDB" id="A0A2K8KZS7"/>
<dbReference type="Pfam" id="PF00254">
    <property type="entry name" value="FKBP_C"/>
    <property type="match status" value="1"/>
</dbReference>
<dbReference type="PROSITE" id="PS50059">
    <property type="entry name" value="FKBP_PPIASE"/>
    <property type="match status" value="1"/>
</dbReference>
<dbReference type="RefSeq" id="WP_100278283.1">
    <property type="nucleotide sequence ID" value="NZ_CP018799.1"/>
</dbReference>
<evidence type="ECO:0000256" key="1">
    <source>
        <dbReference type="ARBA" id="ARBA00000971"/>
    </source>
</evidence>
<evidence type="ECO:0000313" key="12">
    <source>
        <dbReference type="EMBL" id="ATX80530.1"/>
    </source>
</evidence>
<sequence length="160" mass="17137">MQISNHKVVSFHYTLTNDAGETIDSSVGGDPLAYLHGEENIIPGLENALEGKAVGDKLNVSLEAADAYGEYNPALTEVVPSSMFEGVDKIEAGMEFRAETSEGVQVVRIAEVDGDNITVDGNHPLAGQRLNFDVEIAEIREASAEELEHGHIHSGEECCA</sequence>
<dbReference type="PANTHER" id="PTHR47861:SF3">
    <property type="entry name" value="FKBP-TYPE PEPTIDYL-PROLYL CIS-TRANS ISOMERASE SLYD"/>
    <property type="match status" value="1"/>
</dbReference>
<evidence type="ECO:0000256" key="9">
    <source>
        <dbReference type="PROSITE-ProRule" id="PRU00277"/>
    </source>
</evidence>
<evidence type="ECO:0000256" key="7">
    <source>
        <dbReference type="ARBA" id="ARBA00023235"/>
    </source>
</evidence>
<dbReference type="InterPro" id="IPR046357">
    <property type="entry name" value="PPIase_dom_sf"/>
</dbReference>
<evidence type="ECO:0000256" key="5">
    <source>
        <dbReference type="ARBA" id="ARBA00023110"/>
    </source>
</evidence>
<evidence type="ECO:0000313" key="13">
    <source>
        <dbReference type="Proteomes" id="UP000231701"/>
    </source>
</evidence>
<evidence type="ECO:0000256" key="10">
    <source>
        <dbReference type="RuleBase" id="RU003915"/>
    </source>
</evidence>
<evidence type="ECO:0000256" key="3">
    <source>
        <dbReference type="ARBA" id="ARBA00006577"/>
    </source>
</evidence>
<protein>
    <recommendedName>
        <fullName evidence="10">Peptidyl-prolyl cis-trans isomerase</fullName>
        <ecNumber evidence="10">5.2.1.8</ecNumber>
    </recommendedName>
</protein>
<comment type="similarity">
    <text evidence="3 10">Belongs to the FKBP-type PPIase family.</text>
</comment>
<feature type="domain" description="PPIase FKBP-type" evidence="11">
    <location>
        <begin position="6"/>
        <end position="80"/>
    </location>
</feature>
<reference evidence="12 13" key="1">
    <citation type="submission" date="2016-12" db="EMBL/GenBank/DDBJ databases">
        <title>Isolation and genomic insights into novel planktonic Zetaproteobacteria from stratified waters of the Chesapeake Bay.</title>
        <authorList>
            <person name="McAllister S.M."/>
            <person name="Kato S."/>
            <person name="Chan C.S."/>
            <person name="Chiu B.K."/>
            <person name="Field E.K."/>
        </authorList>
    </citation>
    <scope>NUCLEOTIDE SEQUENCE [LARGE SCALE GENOMIC DNA]</scope>
    <source>
        <strain evidence="12 13">CP-5</strain>
    </source>
</reference>
<dbReference type="EMBL" id="CP018799">
    <property type="protein sequence ID" value="ATX80530.1"/>
    <property type="molecule type" value="Genomic_DNA"/>
</dbReference>
<gene>
    <name evidence="12" type="ORF">Ga0123461_2124</name>
</gene>
<keyword evidence="7 9" id="KW-0413">Isomerase</keyword>
<dbReference type="EC" id="5.2.1.8" evidence="10"/>
<evidence type="ECO:0000256" key="4">
    <source>
        <dbReference type="ARBA" id="ARBA00022490"/>
    </source>
</evidence>
<comment type="function">
    <text evidence="8">Also involved in hydrogenase metallocenter assembly, probably by participating in the nickel insertion step. This function in hydrogenase biosynthesis requires chaperone activity and the presence of the metal-binding domain, but not PPIase activity.</text>
</comment>
<name>A0A2K8KZS7_MARES</name>
<proteinExistence type="inferred from homology"/>
<comment type="subcellular location">
    <subcellularLocation>
        <location evidence="2">Cytoplasm</location>
    </subcellularLocation>
</comment>
<keyword evidence="4" id="KW-0963">Cytoplasm</keyword>
<dbReference type="Proteomes" id="UP000231701">
    <property type="component" value="Chromosome"/>
</dbReference>
<keyword evidence="5 9" id="KW-0697">Rotamase</keyword>
<evidence type="ECO:0000256" key="6">
    <source>
        <dbReference type="ARBA" id="ARBA00023186"/>
    </source>
</evidence>
<dbReference type="OrthoDB" id="3173132at2"/>
<comment type="catalytic activity">
    <reaction evidence="1 9 10">
        <text>[protein]-peptidylproline (omega=180) = [protein]-peptidylproline (omega=0)</text>
        <dbReference type="Rhea" id="RHEA:16237"/>
        <dbReference type="Rhea" id="RHEA-COMP:10747"/>
        <dbReference type="Rhea" id="RHEA-COMP:10748"/>
        <dbReference type="ChEBI" id="CHEBI:83833"/>
        <dbReference type="ChEBI" id="CHEBI:83834"/>
        <dbReference type="EC" id="5.2.1.8"/>
    </reaction>
</comment>
<dbReference type="KEGG" id="maes:Ga0123461_2124"/>
<dbReference type="InterPro" id="IPR001179">
    <property type="entry name" value="PPIase_FKBP_dom"/>
</dbReference>
<evidence type="ECO:0000256" key="8">
    <source>
        <dbReference type="ARBA" id="ARBA00037071"/>
    </source>
</evidence>
<evidence type="ECO:0000259" key="11">
    <source>
        <dbReference type="PROSITE" id="PS50059"/>
    </source>
</evidence>
<dbReference type="PANTHER" id="PTHR47861">
    <property type="entry name" value="FKBP-TYPE PEPTIDYL-PROLYL CIS-TRANS ISOMERASE SLYD"/>
    <property type="match status" value="1"/>
</dbReference>
<keyword evidence="6" id="KW-0143">Chaperone</keyword>